<feature type="compositionally biased region" description="Low complexity" evidence="2">
    <location>
        <begin position="234"/>
        <end position="243"/>
    </location>
</feature>
<feature type="coiled-coil region" evidence="1">
    <location>
        <begin position="522"/>
        <end position="605"/>
    </location>
</feature>
<sequence>MMSPQYAEEMADATEEFEYMTEETQTISKEQALLTWLCSFPQVSNAVDQNTLTLDEWTKDQTIKQAIYESAAEICNKPIDPSEYSHFQTIAVWTSCDPMISGDSETDILISLLCYAIGEECSQRSEYVSRIMQLDGGVQRTLMQLIKEFNDQKNASPDKSFAHPDESYLDDLNLDDDDNVSLLDDDDDELDKENVGSTSREPFIVPKDIGIKRTPLSPFRSPTPSKVNSMSNRLPPSSAKKLLSPPPYQSSGRNVSARKVIKLEKETQALSQQNQELQRELEAIREQERLARERCERMEEKEAFNKAARMQLESDSIRAKEEYTLKIEELEQHLKHAKQSSQEAAKAKEQLASLQDEVDILKHSKIKLHQTESQLQKLKEKVESMGDVNKVLEAEEKAHSEALSKCIDLENQVSTLLPLKMRLEEYKVKATEAEAKLADSEDEIRKLREASMNVNGLNDELQRGFLRHQEENEELRRALKEKSTDDQSGLALGGGMSELNPKLKEELLRLRNENSRLKEFAAKREDDNVLRLEEDCDDAKRLAENFKEKFLATKRSLESTQRDLAASLQREQKLENQVRELESSVEELEAKLQDERIAGQKAKLEATKSLHATKKELTEQAKAEKERLTSEWEEKLSTQKSKSAQEIETMSSEFNSTVDELNQRIDMLRAQSIESLQKMEKDFEERTSAMKESHLNELETVKSTSEEERKKLIEHGKQLIQKTKTEAERKIQELQDELEEVTGKYDHLLEGQKIYETKAVTKIHNYKQRLNLAQAQVEETSRECDDYQMKLKKVEREKATIQSENDRMRRQLGGRFGTDNGEYEELQRNFNDLLEENRALKKKTTSSPESTDDPFNMSRPFTHGQTSVSASSLSQLRSEYEEKIDEILDEKRELVMKNTSLVTEAKMASKRVFELQLEIKKIENLNTSLKLQLAQQDKHKDTVFSPVTTGKRSTSKRTPSFVSKASKMWKGSESSSKSSPDSDSMIDLKSPEATITSGKKNKSDIEGFKTKLMHRLSAKKKKSPIKEISLLEMAQNNMSFGADEGVEISFSQGMADTIHE</sequence>
<accession>A0AAD3DCJ1</accession>
<comment type="caution">
    <text evidence="3">The sequence shown here is derived from an EMBL/GenBank/DDBJ whole genome shotgun (WGS) entry which is preliminary data.</text>
</comment>
<dbReference type="SUPFAM" id="SSF116907">
    <property type="entry name" value="Hook domain"/>
    <property type="match status" value="1"/>
</dbReference>
<feature type="compositionally biased region" description="Polar residues" evidence="2">
    <location>
        <begin position="220"/>
        <end position="232"/>
    </location>
</feature>
<organism evidence="3 4">
    <name type="scientific">Chaetoceros tenuissimus</name>
    <dbReference type="NCBI Taxonomy" id="426638"/>
    <lineage>
        <taxon>Eukaryota</taxon>
        <taxon>Sar</taxon>
        <taxon>Stramenopiles</taxon>
        <taxon>Ochrophyta</taxon>
        <taxon>Bacillariophyta</taxon>
        <taxon>Coscinodiscophyceae</taxon>
        <taxon>Chaetocerotophycidae</taxon>
        <taxon>Chaetocerotales</taxon>
        <taxon>Chaetocerotaceae</taxon>
        <taxon>Chaetoceros</taxon>
    </lineage>
</organism>
<protein>
    <submittedName>
        <fullName evidence="3">Uncharacterized protein</fullName>
    </submittedName>
</protein>
<keyword evidence="1" id="KW-0175">Coiled coil</keyword>
<gene>
    <name evidence="3" type="ORF">CTEN210_16951</name>
</gene>
<feature type="region of interest" description="Disordered" evidence="2">
    <location>
        <begin position="840"/>
        <end position="875"/>
    </location>
</feature>
<feature type="region of interest" description="Disordered" evidence="2">
    <location>
        <begin position="618"/>
        <end position="649"/>
    </location>
</feature>
<keyword evidence="4" id="KW-1185">Reference proteome</keyword>
<feature type="compositionally biased region" description="Acidic residues" evidence="2">
    <location>
        <begin position="167"/>
        <end position="191"/>
    </location>
</feature>
<feature type="region of interest" description="Disordered" evidence="2">
    <location>
        <begin position="935"/>
        <end position="1007"/>
    </location>
</feature>
<dbReference type="PANTHER" id="PTHR45615">
    <property type="entry name" value="MYOSIN HEAVY CHAIN, NON-MUSCLE"/>
    <property type="match status" value="1"/>
</dbReference>
<feature type="compositionally biased region" description="Polar residues" evidence="2">
    <location>
        <begin position="945"/>
        <end position="963"/>
    </location>
</feature>
<feature type="compositionally biased region" description="Basic and acidic residues" evidence="2">
    <location>
        <begin position="618"/>
        <end position="637"/>
    </location>
</feature>
<reference evidence="3 4" key="1">
    <citation type="journal article" date="2021" name="Sci. Rep.">
        <title>The genome of the diatom Chaetoceros tenuissimus carries an ancient integrated fragment of an extant virus.</title>
        <authorList>
            <person name="Hongo Y."/>
            <person name="Kimura K."/>
            <person name="Takaki Y."/>
            <person name="Yoshida Y."/>
            <person name="Baba S."/>
            <person name="Kobayashi G."/>
            <person name="Nagasaki K."/>
            <person name="Hano T."/>
            <person name="Tomaru Y."/>
        </authorList>
    </citation>
    <scope>NUCLEOTIDE SEQUENCE [LARGE SCALE GENOMIC DNA]</scope>
    <source>
        <strain evidence="3 4">NIES-3715</strain>
    </source>
</reference>
<evidence type="ECO:0000313" key="4">
    <source>
        <dbReference type="Proteomes" id="UP001054902"/>
    </source>
</evidence>
<feature type="compositionally biased region" description="Low complexity" evidence="2">
    <location>
        <begin position="966"/>
        <end position="983"/>
    </location>
</feature>
<dbReference type="EMBL" id="BLLK01000069">
    <property type="protein sequence ID" value="GFH60475.1"/>
    <property type="molecule type" value="Genomic_DNA"/>
</dbReference>
<proteinExistence type="predicted"/>
<evidence type="ECO:0000256" key="2">
    <source>
        <dbReference type="SAM" id="MobiDB-lite"/>
    </source>
</evidence>
<dbReference type="AlphaFoldDB" id="A0AAD3DCJ1"/>
<evidence type="ECO:0000256" key="1">
    <source>
        <dbReference type="SAM" id="Coils"/>
    </source>
</evidence>
<dbReference type="PANTHER" id="PTHR45615:SF80">
    <property type="entry name" value="GRIP DOMAIN-CONTAINING PROTEIN"/>
    <property type="match status" value="1"/>
</dbReference>
<dbReference type="Proteomes" id="UP001054902">
    <property type="component" value="Unassembled WGS sequence"/>
</dbReference>
<feature type="region of interest" description="Disordered" evidence="2">
    <location>
        <begin position="153"/>
        <end position="255"/>
    </location>
</feature>
<name>A0AAD3DCJ1_9STRA</name>
<feature type="region of interest" description="Disordered" evidence="2">
    <location>
        <begin position="478"/>
        <end position="497"/>
    </location>
</feature>
<evidence type="ECO:0000313" key="3">
    <source>
        <dbReference type="EMBL" id="GFH60475.1"/>
    </source>
</evidence>
<feature type="compositionally biased region" description="Polar residues" evidence="2">
    <location>
        <begin position="638"/>
        <end position="649"/>
    </location>
</feature>